<comment type="caution">
    <text evidence="1">The sequence shown here is derived from an EMBL/GenBank/DDBJ whole genome shotgun (WGS) entry which is preliminary data.</text>
</comment>
<proteinExistence type="predicted"/>
<protein>
    <submittedName>
        <fullName evidence="1">Uncharacterized protein</fullName>
    </submittedName>
</protein>
<evidence type="ECO:0000313" key="2">
    <source>
        <dbReference type="Proteomes" id="UP000709295"/>
    </source>
</evidence>
<dbReference type="EMBL" id="JAENGY010000682">
    <property type="protein sequence ID" value="KAG6958197.1"/>
    <property type="molecule type" value="Genomic_DNA"/>
</dbReference>
<dbReference type="Proteomes" id="UP000709295">
    <property type="component" value="Unassembled WGS sequence"/>
</dbReference>
<organism evidence="1 2">
    <name type="scientific">Phytophthora aleatoria</name>
    <dbReference type="NCBI Taxonomy" id="2496075"/>
    <lineage>
        <taxon>Eukaryota</taxon>
        <taxon>Sar</taxon>
        <taxon>Stramenopiles</taxon>
        <taxon>Oomycota</taxon>
        <taxon>Peronosporomycetes</taxon>
        <taxon>Peronosporales</taxon>
        <taxon>Peronosporaceae</taxon>
        <taxon>Phytophthora</taxon>
    </lineage>
</organism>
<accession>A0A8J5J5G3</accession>
<sequence>MPERRGGGSQMTVATRNSKEAYARAIALLGEETVKIIRNDWDSWDTGQGGKE</sequence>
<name>A0A8J5J5G3_9STRA</name>
<keyword evidence="2" id="KW-1185">Reference proteome</keyword>
<reference evidence="1" key="1">
    <citation type="submission" date="2021-01" db="EMBL/GenBank/DDBJ databases">
        <title>Phytophthora aleatoria, a newly-described species from Pinus radiata is distinct from Phytophthora cactorum isolates based on comparative genomics.</title>
        <authorList>
            <person name="Mcdougal R."/>
            <person name="Panda P."/>
            <person name="Williams N."/>
            <person name="Studholme D.J."/>
        </authorList>
    </citation>
    <scope>NUCLEOTIDE SEQUENCE</scope>
    <source>
        <strain evidence="1">NZFS 4037</strain>
    </source>
</reference>
<dbReference type="AlphaFoldDB" id="A0A8J5J5G3"/>
<gene>
    <name evidence="1" type="ORF">JG688_00010616</name>
</gene>
<evidence type="ECO:0000313" key="1">
    <source>
        <dbReference type="EMBL" id="KAG6958197.1"/>
    </source>
</evidence>